<feature type="domain" description="Bacterial Ig-like" evidence="2">
    <location>
        <begin position="213"/>
        <end position="306"/>
    </location>
</feature>
<evidence type="ECO:0000313" key="3">
    <source>
        <dbReference type="EMBL" id="RDK92133.1"/>
    </source>
</evidence>
<protein>
    <recommendedName>
        <fullName evidence="2">Bacterial Ig-like domain-containing protein</fullName>
    </recommendedName>
</protein>
<dbReference type="InterPro" id="IPR044016">
    <property type="entry name" value="Big_13"/>
</dbReference>
<evidence type="ECO:0000256" key="1">
    <source>
        <dbReference type="SAM" id="MobiDB-lite"/>
    </source>
</evidence>
<sequence length="391" mass="39245">MGKKIVLAVNGAAGKVQLLTADADKAVRVKLVQGNKYLLKGVDDNFAPENVVLKRAGSELHVIQQGDARPSIIIEDYFNGSAVPPSLTGMGADGQIYAYAPLTGSAAYETGYLGADGDSTAVFLGGTPLGSGSDATLSSGSEASTSSSGVGYTMFGILGGLGAIAGIAIAASDSDDDDSSISHNEGNSDAGGNGNSSEAVSSTPPEQPAIGDVQDNTGAQTGTLANGDVTDEARPVFSGQSEAGNTLTIYDNGNALGSVVADQDGNWTFTPDNALSDGEHAFTVIARDASGNASDPSDPITITIDTAAAEPQPDDVGAPGALSELLVAGDDTLAAFFPEDDGNTPDYAVEGNTTGQEYGAQEAQYGLAPAATLADMHAGLADLLQSDPTVM</sequence>
<feature type="compositionally biased region" description="Polar residues" evidence="1">
    <location>
        <begin position="214"/>
        <end position="224"/>
    </location>
</feature>
<proteinExistence type="predicted"/>
<feature type="region of interest" description="Disordered" evidence="1">
    <location>
        <begin position="174"/>
        <end position="232"/>
    </location>
</feature>
<dbReference type="RefSeq" id="WP_115458452.1">
    <property type="nucleotide sequence ID" value="NZ_QRAP01000004.1"/>
</dbReference>
<evidence type="ECO:0000259" key="2">
    <source>
        <dbReference type="Pfam" id="PF19077"/>
    </source>
</evidence>
<accession>A0A370QT83</accession>
<gene>
    <name evidence="3" type="ORF">C8D90_104291</name>
</gene>
<dbReference type="Gene3D" id="3.30.420.430">
    <property type="match status" value="2"/>
</dbReference>
<reference evidence="3 4" key="1">
    <citation type="submission" date="2018-07" db="EMBL/GenBank/DDBJ databases">
        <title>Genomic Encyclopedia of Type Strains, Phase IV (KMG-IV): sequencing the most valuable type-strain genomes for metagenomic binning, comparative biology and taxonomic classification.</title>
        <authorList>
            <person name="Goeker M."/>
        </authorList>
    </citation>
    <scope>NUCLEOTIDE SEQUENCE [LARGE SCALE GENOMIC DNA]</scope>
    <source>
        <strain evidence="3 4">DSM 103736</strain>
    </source>
</reference>
<comment type="caution">
    <text evidence="3">The sequence shown here is derived from an EMBL/GenBank/DDBJ whole genome shotgun (WGS) entry which is preliminary data.</text>
</comment>
<dbReference type="Proteomes" id="UP000254848">
    <property type="component" value="Unassembled WGS sequence"/>
</dbReference>
<dbReference type="AlphaFoldDB" id="A0A370QT83"/>
<dbReference type="EMBL" id="QRAP01000004">
    <property type="protein sequence ID" value="RDK92133.1"/>
    <property type="molecule type" value="Genomic_DNA"/>
</dbReference>
<evidence type="ECO:0000313" key="4">
    <source>
        <dbReference type="Proteomes" id="UP000254848"/>
    </source>
</evidence>
<keyword evidence="4" id="KW-1185">Reference proteome</keyword>
<dbReference type="OrthoDB" id="8481600at2"/>
<name>A0A370QT83_9GAMM</name>
<organism evidence="3 4">
    <name type="scientific">Enterobacillus tribolii</name>
    <dbReference type="NCBI Taxonomy" id="1487935"/>
    <lineage>
        <taxon>Bacteria</taxon>
        <taxon>Pseudomonadati</taxon>
        <taxon>Pseudomonadota</taxon>
        <taxon>Gammaproteobacteria</taxon>
        <taxon>Enterobacterales</taxon>
        <taxon>Hafniaceae</taxon>
        <taxon>Enterobacillus</taxon>
    </lineage>
</organism>
<dbReference type="Pfam" id="PF19077">
    <property type="entry name" value="Big_13"/>
    <property type="match status" value="1"/>
</dbReference>